<feature type="signal peptide" evidence="1">
    <location>
        <begin position="1"/>
        <end position="23"/>
    </location>
</feature>
<evidence type="ECO:0000313" key="3">
    <source>
        <dbReference type="Proteomes" id="UP001596542"/>
    </source>
</evidence>
<dbReference type="Proteomes" id="UP001596542">
    <property type="component" value="Unassembled WGS sequence"/>
</dbReference>
<comment type="caution">
    <text evidence="2">The sequence shown here is derived from an EMBL/GenBank/DDBJ whole genome shotgun (WGS) entry which is preliminary data.</text>
</comment>
<evidence type="ECO:0000313" key="2">
    <source>
        <dbReference type="EMBL" id="MFC7289321.1"/>
    </source>
</evidence>
<name>A0ABW2IEE2_9BURK</name>
<dbReference type="EMBL" id="JBHTBU010000002">
    <property type="protein sequence ID" value="MFC7289321.1"/>
    <property type="molecule type" value="Genomic_DNA"/>
</dbReference>
<feature type="chain" id="PRO_5046164694" description="Copper binding protein CusF" evidence="1">
    <location>
        <begin position="24"/>
        <end position="125"/>
    </location>
</feature>
<evidence type="ECO:0008006" key="4">
    <source>
        <dbReference type="Google" id="ProtNLM"/>
    </source>
</evidence>
<organism evidence="2 3">
    <name type="scientific">Herminiimonas glaciei</name>
    <dbReference type="NCBI Taxonomy" id="523788"/>
    <lineage>
        <taxon>Bacteria</taxon>
        <taxon>Pseudomonadati</taxon>
        <taxon>Pseudomonadota</taxon>
        <taxon>Betaproteobacteria</taxon>
        <taxon>Burkholderiales</taxon>
        <taxon>Oxalobacteraceae</taxon>
        <taxon>Herminiimonas</taxon>
    </lineage>
</organism>
<accession>A0ABW2IEE2</accession>
<sequence length="125" mass="13379">MMKRFLTLITMAITLSATGQVLAHGSKANHGGIVQSANDLSFELATRDGKVTIYVEDHDEEESTAGATGKLTILSGTEKTEVLLEPSGINKMVTRGEIKLSKGTKVIASITFANKNTVNVRFAIK</sequence>
<keyword evidence="3" id="KW-1185">Reference proteome</keyword>
<proteinExistence type="predicted"/>
<gene>
    <name evidence="2" type="ORF">ACFQPC_14835</name>
</gene>
<reference evidence="3" key="1">
    <citation type="journal article" date="2019" name="Int. J. Syst. Evol. Microbiol.">
        <title>The Global Catalogue of Microorganisms (GCM) 10K type strain sequencing project: providing services to taxonomists for standard genome sequencing and annotation.</title>
        <authorList>
            <consortium name="The Broad Institute Genomics Platform"/>
            <consortium name="The Broad Institute Genome Sequencing Center for Infectious Disease"/>
            <person name="Wu L."/>
            <person name="Ma J."/>
        </authorList>
    </citation>
    <scope>NUCLEOTIDE SEQUENCE [LARGE SCALE GENOMIC DNA]</scope>
    <source>
        <strain evidence="3">KACC 12508</strain>
    </source>
</reference>
<evidence type="ECO:0000256" key="1">
    <source>
        <dbReference type="SAM" id="SignalP"/>
    </source>
</evidence>
<keyword evidence="1" id="KW-0732">Signal</keyword>
<dbReference type="RefSeq" id="WP_382272639.1">
    <property type="nucleotide sequence ID" value="NZ_JBHTBU010000002.1"/>
</dbReference>
<protein>
    <recommendedName>
        <fullName evidence="4">Copper binding protein CusF</fullName>
    </recommendedName>
</protein>